<evidence type="ECO:0000313" key="1">
    <source>
        <dbReference type="EMBL" id="SER56778.1"/>
    </source>
</evidence>
<dbReference type="Pfam" id="PF07409">
    <property type="entry name" value="GP46"/>
    <property type="match status" value="1"/>
</dbReference>
<evidence type="ECO:0000313" key="2">
    <source>
        <dbReference type="Proteomes" id="UP000199647"/>
    </source>
</evidence>
<dbReference type="AlphaFoldDB" id="A0A1H9Q8Q5"/>
<sequence length="165" mass="18185">MTDLHLKTGALQDGFTMDLLQTPSGQLDETQALRSAVLVALGTDRTANADDELPDLNSDDRRGWWGDTDAATIWGGWSIGSRLWLLERAKITGQNARSGSTVARVEQYIREALQPFVEKKIASKVTVTAERNGLGRIDARVVIYRGPKSAIELEFQSLWDEIGNA</sequence>
<reference evidence="1 2" key="1">
    <citation type="submission" date="2016-10" db="EMBL/GenBank/DDBJ databases">
        <authorList>
            <person name="de Groot N.N."/>
        </authorList>
    </citation>
    <scope>NUCLEOTIDE SEQUENCE [LARGE SCALE GENOMIC DNA]</scope>
    <source>
        <strain evidence="1 2">A52C2</strain>
    </source>
</reference>
<dbReference type="InterPro" id="IPR010877">
    <property type="entry name" value="Phage_Mu_Gp46"/>
</dbReference>
<dbReference type="RefSeq" id="WP_143062051.1">
    <property type="nucleotide sequence ID" value="NZ_FOFG01000026.1"/>
</dbReference>
<protein>
    <submittedName>
        <fullName evidence="1">Mu-like prophage protein gp46</fullName>
    </submittedName>
</protein>
<dbReference type="Proteomes" id="UP000199647">
    <property type="component" value="Unassembled WGS sequence"/>
</dbReference>
<gene>
    <name evidence="1" type="ORF">SAMN05216548_1267</name>
</gene>
<dbReference type="OrthoDB" id="5677166at2"/>
<organism evidence="1 2">
    <name type="scientific">Faunimonas pinastri</name>
    <dbReference type="NCBI Taxonomy" id="1855383"/>
    <lineage>
        <taxon>Bacteria</taxon>
        <taxon>Pseudomonadati</taxon>
        <taxon>Pseudomonadota</taxon>
        <taxon>Alphaproteobacteria</taxon>
        <taxon>Hyphomicrobiales</taxon>
        <taxon>Afifellaceae</taxon>
        <taxon>Faunimonas</taxon>
    </lineage>
</organism>
<accession>A0A1H9Q8Q5</accession>
<dbReference type="EMBL" id="FOFG01000026">
    <property type="protein sequence ID" value="SER56778.1"/>
    <property type="molecule type" value="Genomic_DNA"/>
</dbReference>
<keyword evidence="2" id="KW-1185">Reference proteome</keyword>
<name>A0A1H9Q8Q5_9HYPH</name>
<dbReference type="STRING" id="1855383.SAMN05216548_1267"/>
<proteinExistence type="predicted"/>